<dbReference type="Proteomes" id="UP001565200">
    <property type="component" value="Unassembled WGS sequence"/>
</dbReference>
<sequence>MKILKTLYILALAVLAVACGDDTEFRIAGEVQGLGTRAINMLYVADGSVRSVSTAAIDGKFDLRGNSSDYTMVELFVGAKGNVPLARMLVKNGQTLHCKLDIENPSENEIKGNKPSEQWCRFVRDNAAVLYDGTPGMVNSAVKKYVESNPDNIVSSLLMLTSYNSVNNESRADSLFAVIAPEARPAKLVDDYRLLLSYNNSAALNAKVRSFTLYSAGDSLERYSPYKSAYSLLYFTDGTKRSDTIVRQIKRPYDDYTRRRFRVVEVSFAPDSAAWKRASADSIGWTRVWAPGGVAHSSFDALNIPRVPFYILADSTGAQVYRGSELRQAMDSLDSRLKKNGK</sequence>
<reference evidence="2 3" key="1">
    <citation type="submission" date="2024-03" db="EMBL/GenBank/DDBJ databases">
        <title>Mouse gut bacterial collection (mGBC) of GemPharmatech.</title>
        <authorList>
            <person name="He Y."/>
            <person name="Dong L."/>
            <person name="Wu D."/>
            <person name="Gao X."/>
            <person name="Lin Z."/>
        </authorList>
    </citation>
    <scope>NUCLEOTIDE SEQUENCE [LARGE SCALE GENOMIC DNA]</scope>
    <source>
        <strain evidence="2 3">54-13</strain>
    </source>
</reference>
<evidence type="ECO:0000313" key="3">
    <source>
        <dbReference type="Proteomes" id="UP001565200"/>
    </source>
</evidence>
<dbReference type="PROSITE" id="PS51257">
    <property type="entry name" value="PROKAR_LIPOPROTEIN"/>
    <property type="match status" value="1"/>
</dbReference>
<accession>A0ABV4CY61</accession>
<evidence type="ECO:0000256" key="1">
    <source>
        <dbReference type="SAM" id="SignalP"/>
    </source>
</evidence>
<keyword evidence="1" id="KW-0732">Signal</keyword>
<dbReference type="EMBL" id="JBCLPP010000013">
    <property type="protein sequence ID" value="MEY8245165.1"/>
    <property type="molecule type" value="Genomic_DNA"/>
</dbReference>
<feature type="signal peptide" evidence="1">
    <location>
        <begin position="1"/>
        <end position="18"/>
    </location>
</feature>
<keyword evidence="3" id="KW-1185">Reference proteome</keyword>
<dbReference type="RefSeq" id="WP_121700043.1">
    <property type="nucleotide sequence ID" value="NZ_JBCLPP010000013.1"/>
</dbReference>
<evidence type="ECO:0008006" key="4">
    <source>
        <dbReference type="Google" id="ProtNLM"/>
    </source>
</evidence>
<dbReference type="Gene3D" id="3.40.30.10">
    <property type="entry name" value="Glutaredoxin"/>
    <property type="match status" value="1"/>
</dbReference>
<proteinExistence type="predicted"/>
<organism evidence="2 3">
    <name type="scientific">Heminiphilus faecis</name>
    <dbReference type="NCBI Taxonomy" id="2601703"/>
    <lineage>
        <taxon>Bacteria</taxon>
        <taxon>Pseudomonadati</taxon>
        <taxon>Bacteroidota</taxon>
        <taxon>Bacteroidia</taxon>
        <taxon>Bacteroidales</taxon>
        <taxon>Muribaculaceae</taxon>
        <taxon>Heminiphilus</taxon>
    </lineage>
</organism>
<protein>
    <recommendedName>
        <fullName evidence="4">DUF4369 domain-containing protein</fullName>
    </recommendedName>
</protein>
<comment type="caution">
    <text evidence="2">The sequence shown here is derived from an EMBL/GenBank/DDBJ whole genome shotgun (WGS) entry which is preliminary data.</text>
</comment>
<name>A0ABV4CY61_9BACT</name>
<gene>
    <name evidence="2" type="ORF">AAK873_05980</name>
</gene>
<evidence type="ECO:0000313" key="2">
    <source>
        <dbReference type="EMBL" id="MEY8245165.1"/>
    </source>
</evidence>
<feature type="chain" id="PRO_5045415147" description="DUF4369 domain-containing protein" evidence="1">
    <location>
        <begin position="19"/>
        <end position="342"/>
    </location>
</feature>